<comment type="caution">
    <text evidence="1">The sequence shown here is derived from an EMBL/GenBank/DDBJ whole genome shotgun (WGS) entry which is preliminary data.</text>
</comment>
<accession>A0ABQ7QEZ0</accession>
<dbReference type="EMBL" id="JAHIBW010000016">
    <property type="protein sequence ID" value="KAG7303330.1"/>
    <property type="molecule type" value="Genomic_DNA"/>
</dbReference>
<protein>
    <submittedName>
        <fullName evidence="1">Uncharacterized protein</fullName>
    </submittedName>
</protein>
<dbReference type="Proteomes" id="UP000823941">
    <property type="component" value="Chromosome 16"/>
</dbReference>
<organism evidence="1 2">
    <name type="scientific">Plutella xylostella</name>
    <name type="common">Diamondback moth</name>
    <name type="synonym">Plutella maculipennis</name>
    <dbReference type="NCBI Taxonomy" id="51655"/>
    <lineage>
        <taxon>Eukaryota</taxon>
        <taxon>Metazoa</taxon>
        <taxon>Ecdysozoa</taxon>
        <taxon>Arthropoda</taxon>
        <taxon>Hexapoda</taxon>
        <taxon>Insecta</taxon>
        <taxon>Pterygota</taxon>
        <taxon>Neoptera</taxon>
        <taxon>Endopterygota</taxon>
        <taxon>Lepidoptera</taxon>
        <taxon>Glossata</taxon>
        <taxon>Ditrysia</taxon>
        <taxon>Yponomeutoidea</taxon>
        <taxon>Plutellidae</taxon>
        <taxon>Plutella</taxon>
    </lineage>
</organism>
<name>A0ABQ7QEZ0_PLUXY</name>
<keyword evidence="2" id="KW-1185">Reference proteome</keyword>
<proteinExistence type="predicted"/>
<sequence>MEGVCECRQYGPPLLLLRERDRPDAVRVARPGGCDVVTCLCSIGCVITKPNHEKNIINIS</sequence>
<evidence type="ECO:0000313" key="2">
    <source>
        <dbReference type="Proteomes" id="UP000823941"/>
    </source>
</evidence>
<evidence type="ECO:0000313" key="1">
    <source>
        <dbReference type="EMBL" id="KAG7303330.1"/>
    </source>
</evidence>
<gene>
    <name evidence="1" type="ORF">JYU34_011819</name>
</gene>
<reference evidence="1 2" key="1">
    <citation type="submission" date="2021-06" db="EMBL/GenBank/DDBJ databases">
        <title>A haploid diamondback moth (Plutella xylostella L.) genome assembly resolves 31 chromosomes and identifies a diamide resistance mutation.</title>
        <authorList>
            <person name="Ward C.M."/>
            <person name="Perry K.D."/>
            <person name="Baker G."/>
            <person name="Powis K."/>
            <person name="Heckel D.G."/>
            <person name="Baxter S.W."/>
        </authorList>
    </citation>
    <scope>NUCLEOTIDE SEQUENCE [LARGE SCALE GENOMIC DNA]</scope>
    <source>
        <strain evidence="1 2">LV</strain>
        <tissue evidence="1">Single pupa</tissue>
    </source>
</reference>